<feature type="domain" description="Transposable element P transposase-like GTP-binding insertion" evidence="1">
    <location>
        <begin position="1"/>
        <end position="57"/>
    </location>
</feature>
<comment type="caution">
    <text evidence="2">The sequence shown here is derived from an EMBL/GenBank/DDBJ whole genome shotgun (WGS) entry which is preliminary data.</text>
</comment>
<organism evidence="2 3">
    <name type="scientific">Molorchus minor</name>
    <dbReference type="NCBI Taxonomy" id="1323400"/>
    <lineage>
        <taxon>Eukaryota</taxon>
        <taxon>Metazoa</taxon>
        <taxon>Ecdysozoa</taxon>
        <taxon>Arthropoda</taxon>
        <taxon>Hexapoda</taxon>
        <taxon>Insecta</taxon>
        <taxon>Pterygota</taxon>
        <taxon>Neoptera</taxon>
        <taxon>Endopterygota</taxon>
        <taxon>Coleoptera</taxon>
        <taxon>Polyphaga</taxon>
        <taxon>Cucujiformia</taxon>
        <taxon>Chrysomeloidea</taxon>
        <taxon>Cerambycidae</taxon>
        <taxon>Lamiinae</taxon>
        <taxon>Monochamini</taxon>
        <taxon>Molorchus</taxon>
    </lineage>
</organism>
<accession>A0ABQ9J0G0</accession>
<proteinExistence type="predicted"/>
<dbReference type="EMBL" id="JAPWTJ010001608">
    <property type="protein sequence ID" value="KAJ8970528.1"/>
    <property type="molecule type" value="Genomic_DNA"/>
</dbReference>
<name>A0ABQ9J0G0_9CUCU</name>
<evidence type="ECO:0000313" key="2">
    <source>
        <dbReference type="EMBL" id="KAJ8970528.1"/>
    </source>
</evidence>
<dbReference type="Proteomes" id="UP001162164">
    <property type="component" value="Unassembled WGS sequence"/>
</dbReference>
<protein>
    <recommendedName>
        <fullName evidence="1">Transposable element P transposase-like GTP-binding insertion domain-containing protein</fullName>
    </recommendedName>
</protein>
<sequence>MKVKIAAQQLSQTMAAAIETFHVSGYLPAESLYTAEYVSMVDNLFDSLNGSHLYPQDGKKFKCALSDSSPHLNLWSEMLPKLENGE</sequence>
<gene>
    <name evidence="2" type="ORF">NQ317_015794</name>
</gene>
<reference evidence="2" key="1">
    <citation type="journal article" date="2023" name="Insect Mol. Biol.">
        <title>Genome sequencing provides insights into the evolution of gene families encoding plant cell wall-degrading enzymes in longhorned beetles.</title>
        <authorList>
            <person name="Shin N.R."/>
            <person name="Okamura Y."/>
            <person name="Kirsch R."/>
            <person name="Pauchet Y."/>
        </authorList>
    </citation>
    <scope>NUCLEOTIDE SEQUENCE</scope>
    <source>
        <strain evidence="2">MMC_N1</strain>
    </source>
</reference>
<evidence type="ECO:0000313" key="3">
    <source>
        <dbReference type="Proteomes" id="UP001162164"/>
    </source>
</evidence>
<dbReference type="InterPro" id="IPR048366">
    <property type="entry name" value="TNP-like_GBD"/>
</dbReference>
<keyword evidence="3" id="KW-1185">Reference proteome</keyword>
<evidence type="ECO:0000259" key="1">
    <source>
        <dbReference type="Pfam" id="PF21788"/>
    </source>
</evidence>
<dbReference type="Pfam" id="PF21788">
    <property type="entry name" value="TNP-like_GBD"/>
    <property type="match status" value="1"/>
</dbReference>